<evidence type="ECO:0000313" key="2">
    <source>
        <dbReference type="Proteomes" id="UP000617979"/>
    </source>
</evidence>
<dbReference type="EMBL" id="BMEX01000021">
    <property type="protein sequence ID" value="GGA56377.1"/>
    <property type="molecule type" value="Genomic_DNA"/>
</dbReference>
<keyword evidence="2" id="KW-1185">Reference proteome</keyword>
<evidence type="ECO:0008006" key="3">
    <source>
        <dbReference type="Google" id="ProtNLM"/>
    </source>
</evidence>
<sequence>MIVDEQQIVKPFEVRQDELIEKMSQEMMESGLPAGALVLIVEKVLVNLRQEAHRAVMAYRKQVEEQGGEEGSESGNHNP</sequence>
<reference evidence="2" key="1">
    <citation type="journal article" date="2019" name="Int. J. Syst. Evol. Microbiol.">
        <title>The Global Catalogue of Microorganisms (GCM) 10K type strain sequencing project: providing services to taxonomists for standard genome sequencing and annotation.</title>
        <authorList>
            <consortium name="The Broad Institute Genomics Platform"/>
            <consortium name="The Broad Institute Genome Sequencing Center for Infectious Disease"/>
            <person name="Wu L."/>
            <person name="Ma J."/>
        </authorList>
    </citation>
    <scope>NUCLEOTIDE SEQUENCE [LARGE SCALE GENOMIC DNA]</scope>
    <source>
        <strain evidence="2">CGMCC 1.12404</strain>
    </source>
</reference>
<dbReference type="Proteomes" id="UP000617979">
    <property type="component" value="Unassembled WGS sequence"/>
</dbReference>
<organism evidence="1 2">
    <name type="scientific">Kroppenstedtia guangzhouensis</name>
    <dbReference type="NCBI Taxonomy" id="1274356"/>
    <lineage>
        <taxon>Bacteria</taxon>
        <taxon>Bacillati</taxon>
        <taxon>Bacillota</taxon>
        <taxon>Bacilli</taxon>
        <taxon>Bacillales</taxon>
        <taxon>Thermoactinomycetaceae</taxon>
        <taxon>Kroppenstedtia</taxon>
    </lineage>
</organism>
<gene>
    <name evidence="1" type="ORF">GCM10007416_31970</name>
</gene>
<proteinExistence type="predicted"/>
<name>A0ABQ1H297_9BACL</name>
<accession>A0ABQ1H297</accession>
<comment type="caution">
    <text evidence="1">The sequence shown here is derived from an EMBL/GenBank/DDBJ whole genome shotgun (WGS) entry which is preliminary data.</text>
</comment>
<evidence type="ECO:0000313" key="1">
    <source>
        <dbReference type="EMBL" id="GGA56377.1"/>
    </source>
</evidence>
<protein>
    <recommendedName>
        <fullName evidence="3">Spo0E like sporulation regulatory protein</fullName>
    </recommendedName>
</protein>